<evidence type="ECO:0000256" key="12">
    <source>
        <dbReference type="RuleBase" id="RU361159"/>
    </source>
</evidence>
<proteinExistence type="inferred from homology"/>
<dbReference type="Gene3D" id="3.40.800.10">
    <property type="entry name" value="Ureohydrolase domain"/>
    <property type="match status" value="1"/>
</dbReference>
<dbReference type="PANTHER" id="PTHR43782">
    <property type="entry name" value="ARGINASE"/>
    <property type="match status" value="1"/>
</dbReference>
<evidence type="ECO:0000256" key="5">
    <source>
        <dbReference type="ARBA" id="ARBA00022723"/>
    </source>
</evidence>
<dbReference type="EMBL" id="JBDPZC010000001">
    <property type="protein sequence ID" value="MEO3712179.1"/>
    <property type="molecule type" value="Genomic_DNA"/>
</dbReference>
<accession>A0ABV0GAY0</accession>
<organism evidence="13 14">
    <name type="scientific">Roseateles flavus</name>
    <dbReference type="NCBI Taxonomy" id="3149041"/>
    <lineage>
        <taxon>Bacteria</taxon>
        <taxon>Pseudomonadati</taxon>
        <taxon>Pseudomonadota</taxon>
        <taxon>Betaproteobacteria</taxon>
        <taxon>Burkholderiales</taxon>
        <taxon>Sphaerotilaceae</taxon>
        <taxon>Roseateles</taxon>
    </lineage>
</organism>
<keyword evidence="7 12" id="KW-0464">Manganese</keyword>
<reference evidence="13 14" key="1">
    <citation type="submission" date="2024-05" db="EMBL/GenBank/DDBJ databases">
        <title>Roseateles sp. 2.12 16S ribosomal RNA gene Genome sequencing and assembly.</title>
        <authorList>
            <person name="Woo H."/>
        </authorList>
    </citation>
    <scope>NUCLEOTIDE SEQUENCE [LARGE SCALE GENOMIC DNA]</scope>
    <source>
        <strain evidence="13 14">2.12</strain>
    </source>
</reference>
<dbReference type="NCBIfam" id="TIGR01229">
    <property type="entry name" value="rocF_arginase"/>
    <property type="match status" value="1"/>
</dbReference>
<evidence type="ECO:0000256" key="3">
    <source>
        <dbReference type="ARBA" id="ARBA00018123"/>
    </source>
</evidence>
<evidence type="ECO:0000313" key="14">
    <source>
        <dbReference type="Proteomes" id="UP001462640"/>
    </source>
</evidence>
<dbReference type="InterPro" id="IPR023696">
    <property type="entry name" value="Ureohydrolase_dom_sf"/>
</dbReference>
<comment type="caution">
    <text evidence="13">The sequence shown here is derived from an EMBL/GenBank/DDBJ whole genome shotgun (WGS) entry which is preliminary data.</text>
</comment>
<evidence type="ECO:0000256" key="9">
    <source>
        <dbReference type="NCBIfam" id="TIGR01229"/>
    </source>
</evidence>
<dbReference type="GO" id="GO:0004053">
    <property type="term" value="F:arginase activity"/>
    <property type="evidence" value="ECO:0007669"/>
    <property type="project" value="UniProtKB-EC"/>
</dbReference>
<comment type="catalytic activity">
    <reaction evidence="8 12">
        <text>L-arginine + H2O = urea + L-ornithine</text>
        <dbReference type="Rhea" id="RHEA:20569"/>
        <dbReference type="ChEBI" id="CHEBI:15377"/>
        <dbReference type="ChEBI" id="CHEBI:16199"/>
        <dbReference type="ChEBI" id="CHEBI:32682"/>
        <dbReference type="ChEBI" id="CHEBI:46911"/>
        <dbReference type="EC" id="3.5.3.1"/>
    </reaction>
</comment>
<dbReference type="EC" id="3.5.3.1" evidence="2 9"/>
<keyword evidence="5 12" id="KW-0479">Metal-binding</keyword>
<dbReference type="Proteomes" id="UP001462640">
    <property type="component" value="Unassembled WGS sequence"/>
</dbReference>
<evidence type="ECO:0000256" key="4">
    <source>
        <dbReference type="ARBA" id="ARBA00022503"/>
    </source>
</evidence>
<evidence type="ECO:0000256" key="2">
    <source>
        <dbReference type="ARBA" id="ARBA00012168"/>
    </source>
</evidence>
<dbReference type="RefSeq" id="WP_347606992.1">
    <property type="nucleotide sequence ID" value="NZ_JBDPZC010000001.1"/>
</dbReference>
<dbReference type="PRINTS" id="PR00116">
    <property type="entry name" value="ARGINASE"/>
</dbReference>
<dbReference type="PIRSF" id="PIRSF036979">
    <property type="entry name" value="Arginase"/>
    <property type="match status" value="1"/>
</dbReference>
<keyword evidence="14" id="KW-1185">Reference proteome</keyword>
<dbReference type="PROSITE" id="PS01053">
    <property type="entry name" value="ARGINASE_1"/>
    <property type="match status" value="1"/>
</dbReference>
<evidence type="ECO:0000256" key="7">
    <source>
        <dbReference type="ARBA" id="ARBA00023211"/>
    </source>
</evidence>
<evidence type="ECO:0000256" key="8">
    <source>
        <dbReference type="ARBA" id="ARBA00047391"/>
    </source>
</evidence>
<name>A0ABV0GAY0_9BURK</name>
<dbReference type="CDD" id="cd09989">
    <property type="entry name" value="Arginase"/>
    <property type="match status" value="1"/>
</dbReference>
<evidence type="ECO:0000313" key="13">
    <source>
        <dbReference type="EMBL" id="MEO3712179.1"/>
    </source>
</evidence>
<dbReference type="InterPro" id="IPR014033">
    <property type="entry name" value="Arginase"/>
</dbReference>
<gene>
    <name evidence="13" type="primary">rocF</name>
    <name evidence="13" type="ORF">ABDJ40_05275</name>
</gene>
<comment type="pathway">
    <text evidence="1">Nitrogen metabolism; urea cycle; L-ornithine and urea from L-arginine: step 1/1.</text>
</comment>
<dbReference type="InterPro" id="IPR020855">
    <property type="entry name" value="Ureohydrolase_Mn_BS"/>
</dbReference>
<dbReference type="PANTHER" id="PTHR43782:SF3">
    <property type="entry name" value="ARGINASE"/>
    <property type="match status" value="1"/>
</dbReference>
<evidence type="ECO:0000256" key="10">
    <source>
        <dbReference type="PROSITE-ProRule" id="PRU00742"/>
    </source>
</evidence>
<protein>
    <recommendedName>
        <fullName evidence="3 9">Arginase</fullName>
        <ecNumber evidence="2 9">3.5.3.1</ecNumber>
    </recommendedName>
</protein>
<evidence type="ECO:0000256" key="6">
    <source>
        <dbReference type="ARBA" id="ARBA00022801"/>
    </source>
</evidence>
<keyword evidence="4 12" id="KW-0056">Arginine metabolism</keyword>
<evidence type="ECO:0000256" key="11">
    <source>
        <dbReference type="RuleBase" id="RU003684"/>
    </source>
</evidence>
<dbReference type="SUPFAM" id="SSF52768">
    <property type="entry name" value="Arginase/deacetylase"/>
    <property type="match status" value="1"/>
</dbReference>
<keyword evidence="6 11" id="KW-0378">Hydrolase</keyword>
<dbReference type="Pfam" id="PF00491">
    <property type="entry name" value="Arginase"/>
    <property type="match status" value="1"/>
</dbReference>
<comment type="similarity">
    <text evidence="10 11">Belongs to the arginase family.</text>
</comment>
<sequence>MTTLRNVSLIGAPTDIGAGARGASMGPEALRVANLGPTLEGHGVSVLDRGNLSGPYNPWQPPVDGYRHLPEVAAWNRAVHDAVYAELKLGRMPILLGGDHCLGLGSISAVARHCKEQGKKLRVLWLDAHADFNTSELTPSGNIHGMPVACLAGFGPKELIEIGGFSKEHPAISPKWVRQIGIRSVDAGEKRFVHEQELEVFDMRYIDEMGMRHTMELALATLDANTHLHVSFDVDFLDPSIAPGVGTTVPGGPTYREAQLCMEMIADTGRLASLDVMELNPALDEKNRTATLAVDLIESLFGKSTLMRK</sequence>
<dbReference type="PROSITE" id="PS51409">
    <property type="entry name" value="ARGINASE_2"/>
    <property type="match status" value="1"/>
</dbReference>
<evidence type="ECO:0000256" key="1">
    <source>
        <dbReference type="ARBA" id="ARBA00005098"/>
    </source>
</evidence>
<comment type="cofactor">
    <cofactor evidence="12">
        <name>Mn(2+)</name>
        <dbReference type="ChEBI" id="CHEBI:29035"/>
    </cofactor>
    <text evidence="12">Binds 2 manganese ions per subunit.</text>
</comment>
<dbReference type="InterPro" id="IPR006035">
    <property type="entry name" value="Ureohydrolase"/>
</dbReference>